<dbReference type="AlphaFoldDB" id="A0A6A5YAI2"/>
<dbReference type="OrthoDB" id="630188at2759"/>
<dbReference type="InterPro" id="IPR029052">
    <property type="entry name" value="Metallo-depent_PP-like"/>
</dbReference>
<evidence type="ECO:0000313" key="3">
    <source>
        <dbReference type="Proteomes" id="UP000799778"/>
    </source>
</evidence>
<evidence type="ECO:0000313" key="2">
    <source>
        <dbReference type="EMBL" id="KAF2021800.1"/>
    </source>
</evidence>
<organism evidence="2 3">
    <name type="scientific">Aaosphaeria arxii CBS 175.79</name>
    <dbReference type="NCBI Taxonomy" id="1450172"/>
    <lineage>
        <taxon>Eukaryota</taxon>
        <taxon>Fungi</taxon>
        <taxon>Dikarya</taxon>
        <taxon>Ascomycota</taxon>
        <taxon>Pezizomycotina</taxon>
        <taxon>Dothideomycetes</taxon>
        <taxon>Pleosporomycetidae</taxon>
        <taxon>Pleosporales</taxon>
        <taxon>Pleosporales incertae sedis</taxon>
        <taxon>Aaosphaeria</taxon>
    </lineage>
</organism>
<dbReference type="Proteomes" id="UP000799778">
    <property type="component" value="Unassembled WGS sequence"/>
</dbReference>
<dbReference type="InterPro" id="IPR004843">
    <property type="entry name" value="Calcineurin-like_PHP"/>
</dbReference>
<dbReference type="InterPro" id="IPR051693">
    <property type="entry name" value="UPF0046_metallophosphoest"/>
</dbReference>
<dbReference type="PANTHER" id="PTHR12905:SF28">
    <property type="entry name" value="RHAMNOGALACTURONATE LYASE C-RELATED"/>
    <property type="match status" value="1"/>
</dbReference>
<keyword evidence="3" id="KW-1185">Reference proteome</keyword>
<dbReference type="CDD" id="cd07379">
    <property type="entry name" value="MPP_239FB"/>
    <property type="match status" value="1"/>
</dbReference>
<dbReference type="SUPFAM" id="SSF56300">
    <property type="entry name" value="Metallo-dependent phosphatases"/>
    <property type="match status" value="1"/>
</dbReference>
<reference evidence="2" key="1">
    <citation type="journal article" date="2020" name="Stud. Mycol.">
        <title>101 Dothideomycetes genomes: a test case for predicting lifestyles and emergence of pathogens.</title>
        <authorList>
            <person name="Haridas S."/>
            <person name="Albert R."/>
            <person name="Binder M."/>
            <person name="Bloem J."/>
            <person name="Labutti K."/>
            <person name="Salamov A."/>
            <person name="Andreopoulos B."/>
            <person name="Baker S."/>
            <person name="Barry K."/>
            <person name="Bills G."/>
            <person name="Bluhm B."/>
            <person name="Cannon C."/>
            <person name="Castanera R."/>
            <person name="Culley D."/>
            <person name="Daum C."/>
            <person name="Ezra D."/>
            <person name="Gonzalez J."/>
            <person name="Henrissat B."/>
            <person name="Kuo A."/>
            <person name="Liang C."/>
            <person name="Lipzen A."/>
            <person name="Lutzoni F."/>
            <person name="Magnuson J."/>
            <person name="Mondo S."/>
            <person name="Nolan M."/>
            <person name="Ohm R."/>
            <person name="Pangilinan J."/>
            <person name="Park H.-J."/>
            <person name="Ramirez L."/>
            <person name="Alfaro M."/>
            <person name="Sun H."/>
            <person name="Tritt A."/>
            <person name="Yoshinaga Y."/>
            <person name="Zwiers L.-H."/>
            <person name="Turgeon B."/>
            <person name="Goodwin S."/>
            <person name="Spatafora J."/>
            <person name="Crous P."/>
            <person name="Grigoriev I."/>
        </authorList>
    </citation>
    <scope>NUCLEOTIDE SEQUENCE</scope>
    <source>
        <strain evidence="2">CBS 175.79</strain>
    </source>
</reference>
<dbReference type="PANTHER" id="PTHR12905">
    <property type="entry name" value="METALLOPHOSPHOESTERASE"/>
    <property type="match status" value="1"/>
</dbReference>
<sequence>MFGQNYGLDALLKRPQPSRWQQFIKEPCLYLATLMYRCRQVINIDPINPITIVNISDTHNYQPPDVPHGEILIHAGDLTQNGTYEEVQTTIDWLQTLPHPHKIVVAGNHDTFLDHSKRPANMVASSASIQWGNIVYLDSESTTISCENGRELKIYGCPLTPRHGNWAFQYPRTRDTWHSTVPTDTDILITHGPPKGHLDLNTLGCQFLLDELWRTKPMLHVFGHVHAGHGTEHIQFDGLQKAYENTVADRGGIRNLGHVLVEFVLNYFTPRKESTALLVNAAMIGGLRDEYRRRPIVVHI</sequence>
<feature type="domain" description="Calcineurin-like phosphoesterase" evidence="1">
    <location>
        <begin position="69"/>
        <end position="227"/>
    </location>
</feature>
<protein>
    <submittedName>
        <fullName evidence="2">Metallo-dependent phosphatase</fullName>
    </submittedName>
</protein>
<accession>A0A6A5YAI2</accession>
<gene>
    <name evidence="2" type="ORF">BU24DRAFT_417427</name>
</gene>
<dbReference type="Gene3D" id="3.60.21.10">
    <property type="match status" value="1"/>
</dbReference>
<dbReference type="Pfam" id="PF00149">
    <property type="entry name" value="Metallophos"/>
    <property type="match status" value="1"/>
</dbReference>
<name>A0A6A5YAI2_9PLEO</name>
<dbReference type="RefSeq" id="XP_033390139.1">
    <property type="nucleotide sequence ID" value="XM_033526718.1"/>
</dbReference>
<dbReference type="GeneID" id="54284115"/>
<evidence type="ECO:0000259" key="1">
    <source>
        <dbReference type="Pfam" id="PF00149"/>
    </source>
</evidence>
<dbReference type="EMBL" id="ML978066">
    <property type="protein sequence ID" value="KAF2021800.1"/>
    <property type="molecule type" value="Genomic_DNA"/>
</dbReference>
<dbReference type="GO" id="GO:0016787">
    <property type="term" value="F:hydrolase activity"/>
    <property type="evidence" value="ECO:0007669"/>
    <property type="project" value="InterPro"/>
</dbReference>
<proteinExistence type="predicted"/>